<proteinExistence type="predicted"/>
<evidence type="ECO:0000313" key="3">
    <source>
        <dbReference type="Proteomes" id="UP000758603"/>
    </source>
</evidence>
<comment type="caution">
    <text evidence="2">The sequence shown here is derived from an EMBL/GenBank/DDBJ whole genome shotgun (WGS) entry which is preliminary data.</text>
</comment>
<keyword evidence="3" id="KW-1185">Reference proteome</keyword>
<dbReference type="Proteomes" id="UP000758603">
    <property type="component" value="Unassembled WGS sequence"/>
</dbReference>
<sequence>MHQIFSFLPLHALSFWDEVARALPEQPSRLFDRGSLVALAPLNQQRVIGTLNARAISVLNKRVCPTTIGTSYTTSSATTPDPELPWFRIPSRTMRQSSLWLPLAETKCSAAQACAQSSPVAGRCAVRTVHLSAAVFSGISG</sequence>
<evidence type="ECO:0000256" key="1">
    <source>
        <dbReference type="SAM" id="SignalP"/>
    </source>
</evidence>
<dbReference type="EMBL" id="JAGPXC010000002">
    <property type="protein sequence ID" value="KAH6658547.1"/>
    <property type="molecule type" value="Genomic_DNA"/>
</dbReference>
<name>A0A9P9A0M0_9PEZI</name>
<evidence type="ECO:0000313" key="2">
    <source>
        <dbReference type="EMBL" id="KAH6658547.1"/>
    </source>
</evidence>
<dbReference type="GeneID" id="70135887"/>
<feature type="signal peptide" evidence="1">
    <location>
        <begin position="1"/>
        <end position="22"/>
    </location>
</feature>
<dbReference type="RefSeq" id="XP_045962781.1">
    <property type="nucleotide sequence ID" value="XM_046106996.1"/>
</dbReference>
<protein>
    <submittedName>
        <fullName evidence="2">Uncharacterized protein</fullName>
    </submittedName>
</protein>
<gene>
    <name evidence="2" type="ORF">BKA67DRAFT_656735</name>
</gene>
<dbReference type="AlphaFoldDB" id="A0A9P9A0M0"/>
<organism evidence="2 3">
    <name type="scientific">Truncatella angustata</name>
    <dbReference type="NCBI Taxonomy" id="152316"/>
    <lineage>
        <taxon>Eukaryota</taxon>
        <taxon>Fungi</taxon>
        <taxon>Dikarya</taxon>
        <taxon>Ascomycota</taxon>
        <taxon>Pezizomycotina</taxon>
        <taxon>Sordariomycetes</taxon>
        <taxon>Xylariomycetidae</taxon>
        <taxon>Amphisphaeriales</taxon>
        <taxon>Sporocadaceae</taxon>
        <taxon>Truncatella</taxon>
    </lineage>
</organism>
<reference evidence="2" key="1">
    <citation type="journal article" date="2021" name="Nat. Commun.">
        <title>Genetic determinants of endophytism in the Arabidopsis root mycobiome.</title>
        <authorList>
            <person name="Mesny F."/>
            <person name="Miyauchi S."/>
            <person name="Thiergart T."/>
            <person name="Pickel B."/>
            <person name="Atanasova L."/>
            <person name="Karlsson M."/>
            <person name="Huettel B."/>
            <person name="Barry K.W."/>
            <person name="Haridas S."/>
            <person name="Chen C."/>
            <person name="Bauer D."/>
            <person name="Andreopoulos W."/>
            <person name="Pangilinan J."/>
            <person name="LaButti K."/>
            <person name="Riley R."/>
            <person name="Lipzen A."/>
            <person name="Clum A."/>
            <person name="Drula E."/>
            <person name="Henrissat B."/>
            <person name="Kohler A."/>
            <person name="Grigoriev I.V."/>
            <person name="Martin F.M."/>
            <person name="Hacquard S."/>
        </authorList>
    </citation>
    <scope>NUCLEOTIDE SEQUENCE</scope>
    <source>
        <strain evidence="2">MPI-SDFR-AT-0073</strain>
    </source>
</reference>
<feature type="chain" id="PRO_5040105990" evidence="1">
    <location>
        <begin position="23"/>
        <end position="141"/>
    </location>
</feature>
<accession>A0A9P9A0M0</accession>
<keyword evidence="1" id="KW-0732">Signal</keyword>